<dbReference type="Gene3D" id="1.10.510.40">
    <property type="match status" value="1"/>
</dbReference>
<evidence type="ECO:0000313" key="5">
    <source>
        <dbReference type="EMBL" id="OXS74690.1"/>
    </source>
</evidence>
<evidence type="ECO:0000313" key="7">
    <source>
        <dbReference type="Proteomes" id="UP000186385"/>
    </source>
</evidence>
<dbReference type="AlphaFoldDB" id="A0A1N7BDQ9"/>
<dbReference type="OrthoDB" id="495728at2"/>
<accession>A0A1N7BDQ9</accession>
<comment type="similarity">
    <text evidence="2">Belongs to the IucA/IucC family.</text>
</comment>
<dbReference type="InterPro" id="IPR022770">
    <property type="entry name" value="IucA/IucC-like_C"/>
</dbReference>
<evidence type="ECO:0000313" key="6">
    <source>
        <dbReference type="EMBL" id="SIR49460.1"/>
    </source>
</evidence>
<name>A0A1N7BDQ9_9BACI</name>
<keyword evidence="8" id="KW-1185">Reference proteome</keyword>
<dbReference type="InterPro" id="IPR007310">
    <property type="entry name" value="Aerobactin_biosyn_IucA/IucC_N"/>
</dbReference>
<reference evidence="5" key="3">
    <citation type="submission" date="2017-03" db="EMBL/GenBank/DDBJ databases">
        <authorList>
            <person name="Dastager S.G."/>
            <person name="Neurgaonkar P.S."/>
            <person name="Dharne M.S."/>
        </authorList>
    </citation>
    <scope>NUCLEOTIDE SEQUENCE</scope>
    <source>
        <strain evidence="5">DSM 25145</strain>
    </source>
</reference>
<dbReference type="Gene3D" id="6.10.250.3370">
    <property type="match status" value="1"/>
</dbReference>
<dbReference type="Pfam" id="PF06276">
    <property type="entry name" value="FhuF"/>
    <property type="match status" value="1"/>
</dbReference>
<dbReference type="RefSeq" id="WP_045850189.1">
    <property type="nucleotide sequence ID" value="NZ_FTLX01000009.1"/>
</dbReference>
<comment type="pathway">
    <text evidence="1">Siderophore biosynthesis.</text>
</comment>
<dbReference type="PANTHER" id="PTHR34384">
    <property type="entry name" value="L-2,3-DIAMINOPROPANOATE--CITRATE LIGASE"/>
    <property type="match status" value="1"/>
</dbReference>
<evidence type="ECO:0000259" key="3">
    <source>
        <dbReference type="Pfam" id="PF04183"/>
    </source>
</evidence>
<protein>
    <submittedName>
        <fullName evidence="5">IucA/IucC family siderophore biosynthesis protein</fullName>
    </submittedName>
    <submittedName>
        <fullName evidence="6">Siderophore synthetase component</fullName>
    </submittedName>
</protein>
<feature type="domain" description="Aerobactin siderophore biosynthesis IucA/IucC-like C-terminal" evidence="4">
    <location>
        <begin position="363"/>
        <end position="509"/>
    </location>
</feature>
<dbReference type="STRING" id="1017273.SAMN05443094_10952"/>
<reference evidence="8" key="2">
    <citation type="submission" date="2017-03" db="EMBL/GenBank/DDBJ databases">
        <title>Bacillus sp. V-88(T) DSM27956, whole genome shotgun sequencing project.</title>
        <authorList>
            <person name="Dastager S.G."/>
            <person name="Neurgaonkar P.S."/>
            <person name="Dharne M.S."/>
        </authorList>
    </citation>
    <scope>NUCLEOTIDE SEQUENCE [LARGE SCALE GENOMIC DNA]</scope>
    <source>
        <strain evidence="8">DSM 25145</strain>
    </source>
</reference>
<evidence type="ECO:0000259" key="4">
    <source>
        <dbReference type="Pfam" id="PF06276"/>
    </source>
</evidence>
<dbReference type="Pfam" id="PF04183">
    <property type="entry name" value="IucA_IucC"/>
    <property type="match status" value="1"/>
</dbReference>
<evidence type="ECO:0000313" key="8">
    <source>
        <dbReference type="Proteomes" id="UP000215545"/>
    </source>
</evidence>
<dbReference type="Proteomes" id="UP000215545">
    <property type="component" value="Unassembled WGS sequence"/>
</dbReference>
<dbReference type="EMBL" id="FTLX01000009">
    <property type="protein sequence ID" value="SIR49460.1"/>
    <property type="molecule type" value="Genomic_DNA"/>
</dbReference>
<gene>
    <name evidence="5" type="ORF">B1B05_16120</name>
    <name evidence="6" type="ORF">SAMN05443094_10952</name>
</gene>
<evidence type="ECO:0000256" key="1">
    <source>
        <dbReference type="ARBA" id="ARBA00004924"/>
    </source>
</evidence>
<proteinExistence type="inferred from homology"/>
<dbReference type="EMBL" id="MWSK01000009">
    <property type="protein sequence ID" value="OXS74690.1"/>
    <property type="molecule type" value="Genomic_DNA"/>
</dbReference>
<dbReference type="GO" id="GO:0019290">
    <property type="term" value="P:siderophore biosynthetic process"/>
    <property type="evidence" value="ECO:0007669"/>
    <property type="project" value="InterPro"/>
</dbReference>
<dbReference type="PANTHER" id="PTHR34384:SF6">
    <property type="entry name" value="STAPHYLOFERRIN B SYNTHASE"/>
    <property type="match status" value="1"/>
</dbReference>
<dbReference type="GO" id="GO:0016881">
    <property type="term" value="F:acid-amino acid ligase activity"/>
    <property type="evidence" value="ECO:0007669"/>
    <property type="project" value="UniProtKB-ARBA"/>
</dbReference>
<dbReference type="InterPro" id="IPR037455">
    <property type="entry name" value="LucA/IucC-like"/>
</dbReference>
<evidence type="ECO:0000256" key="2">
    <source>
        <dbReference type="ARBA" id="ARBA00007832"/>
    </source>
</evidence>
<sequence length="555" mass="64020">MNPFFYDSSARVMKQLVEAMVFEKLVPAAEQEQDVWVWQGKSRLFKCFGRKSAFGRFRLRSLPVFVKNEDGWRDACLLDLVDELPVDHPFKQQLVHEFVRTIMLCEWNEEHVKLPEWRASLPYEEAERLLIEGHPYHPCFKSRVGFSLSDHAAYGPEGGAAFPIQWVAVPHEELSGNEPPWKSILGEPLHHQLLSEMEAKGVSPWTHSFFPVHPWQWKNSWSEWKTLVPLLEAGSYRATQSVRTLWNEENPSMPHVKLSMNMRQTSSVRTLHTPSLCAAPVISDWLLHIQQTDPVLEDIVMLSEFAGLAVEGAKGKLGVLWRESIRAHLRSGEEAIPFNALSMSEKNGRLLISPWIEQYGAAAWVEQLIKISVIPVWHLLCVHGIALEAHAQNMILIHENGWPVRVALRDFHESMEYVPSFLPDSSRVPDFNAAHEQFQTYKPDESYWMSSIEALRELVMDTLFVFHLSDVSFQLEEHGVYTELDFWTCVHQLVTAHVSQQPDWQKRHGLLKWDQPMIRTESLFSTKWSAAGNEKSHLIPNILHAIKQEEQHAIY</sequence>
<organism evidence="6 7">
    <name type="scientific">Domibacillus enclensis</name>
    <dbReference type="NCBI Taxonomy" id="1017273"/>
    <lineage>
        <taxon>Bacteria</taxon>
        <taxon>Bacillati</taxon>
        <taxon>Bacillota</taxon>
        <taxon>Bacilli</taxon>
        <taxon>Bacillales</taxon>
        <taxon>Bacillaceae</taxon>
        <taxon>Domibacillus</taxon>
    </lineage>
</organism>
<dbReference type="Proteomes" id="UP000186385">
    <property type="component" value="Unassembled WGS sequence"/>
</dbReference>
<feature type="domain" description="Aerobactin siderophore biosynthesis IucA/IucC N-terminal" evidence="3">
    <location>
        <begin position="123"/>
        <end position="341"/>
    </location>
</feature>
<reference evidence="6 7" key="1">
    <citation type="submission" date="2017-01" db="EMBL/GenBank/DDBJ databases">
        <authorList>
            <person name="Mah S.A."/>
            <person name="Swanson W.J."/>
            <person name="Moy G.W."/>
            <person name="Vacquier V.D."/>
        </authorList>
    </citation>
    <scope>NUCLEOTIDE SEQUENCE [LARGE SCALE GENOMIC DNA]</scope>
    <source>
        <strain evidence="6 7">NIO-1016</strain>
    </source>
</reference>